<keyword evidence="1" id="KW-1133">Transmembrane helix</keyword>
<dbReference type="AlphaFoldDB" id="A0A3B1BZC3"/>
<feature type="transmembrane region" description="Helical" evidence="1">
    <location>
        <begin position="244"/>
        <end position="263"/>
    </location>
</feature>
<accession>A0A3B1BZC3</accession>
<sequence length="514" mass="58783">MSKSKKTKSKIDTIDNISESVLEKIPQKKAYLIAIGIILIPLLYYFLPWMLNGVRPIGSDLLGSIGQTHRWVEWAKETGKTVLWNPSIFGGEPIYSRLTPKLIHIDSLIQYLNLISYWVFWYLFLGGVGLFFFLKYKKIPWYIAVIVAIAFILLPDWQAQIGEGHNSKLRAIMTLPWLFLSFSYFFDKRSWLSTGLLAFAFSWLVRTHHFQIVFYGILVLFVLYIYPTIKMLIDKKYKETIDLFLKFAVALVLTFMTAAQPLFTTNEYAKYSTRGGNPVKIGQEASSAEKGGGVSFEYATQWSFSPREIMSFFIPRFNGGLQGEVYDGNKYPQLKGQRVPGYWGDKPFNGNYASMGMILFLFAIIGVVYYRKDKFVVALGVFVVFSLLLSFGRHLPELYKLFFYYLPYFSKFRAPAMLVNITFIIILILSGYGLKGIIQEYSQKDFKWVASIFGGAIVLAIGILLFSNSFAYSIPAEVSRYDANTMNAIKEIRQEFLIADTQKLLIFLILAAAV</sequence>
<proteinExistence type="predicted"/>
<evidence type="ECO:0008006" key="3">
    <source>
        <dbReference type="Google" id="ProtNLM"/>
    </source>
</evidence>
<feature type="transmembrane region" description="Helical" evidence="1">
    <location>
        <begin position="412"/>
        <end position="434"/>
    </location>
</feature>
<name>A0A3B1BZC3_9ZZZZ</name>
<feature type="non-terminal residue" evidence="2">
    <location>
        <position position="514"/>
    </location>
</feature>
<evidence type="ECO:0000256" key="1">
    <source>
        <dbReference type="SAM" id="Phobius"/>
    </source>
</evidence>
<gene>
    <name evidence="2" type="ORF">MNBD_IGNAVI01-2016</name>
</gene>
<feature type="transmembrane region" description="Helical" evidence="1">
    <location>
        <begin position="141"/>
        <end position="157"/>
    </location>
</feature>
<keyword evidence="1" id="KW-0812">Transmembrane</keyword>
<feature type="transmembrane region" description="Helical" evidence="1">
    <location>
        <begin position="375"/>
        <end position="392"/>
    </location>
</feature>
<evidence type="ECO:0000313" key="2">
    <source>
        <dbReference type="EMBL" id="VAX16060.1"/>
    </source>
</evidence>
<feature type="transmembrane region" description="Helical" evidence="1">
    <location>
        <begin position="446"/>
        <end position="466"/>
    </location>
</feature>
<dbReference type="EMBL" id="UOGD01000043">
    <property type="protein sequence ID" value="VAX16060.1"/>
    <property type="molecule type" value="Genomic_DNA"/>
</dbReference>
<feature type="transmembrane region" description="Helical" evidence="1">
    <location>
        <begin position="352"/>
        <end position="370"/>
    </location>
</feature>
<reference evidence="2" key="1">
    <citation type="submission" date="2018-06" db="EMBL/GenBank/DDBJ databases">
        <authorList>
            <person name="Zhirakovskaya E."/>
        </authorList>
    </citation>
    <scope>NUCLEOTIDE SEQUENCE</scope>
</reference>
<keyword evidence="1" id="KW-0472">Membrane</keyword>
<feature type="transmembrane region" description="Helical" evidence="1">
    <location>
        <begin position="30"/>
        <end position="47"/>
    </location>
</feature>
<feature type="transmembrane region" description="Helical" evidence="1">
    <location>
        <begin position="115"/>
        <end position="134"/>
    </location>
</feature>
<feature type="transmembrane region" description="Helical" evidence="1">
    <location>
        <begin position="212"/>
        <end position="232"/>
    </location>
</feature>
<organism evidence="2">
    <name type="scientific">hydrothermal vent metagenome</name>
    <dbReference type="NCBI Taxonomy" id="652676"/>
    <lineage>
        <taxon>unclassified sequences</taxon>
        <taxon>metagenomes</taxon>
        <taxon>ecological metagenomes</taxon>
    </lineage>
</organism>
<protein>
    <recommendedName>
        <fullName evidence="3">Glycosyltransferase RgtA/B/C/D-like domain-containing protein</fullName>
    </recommendedName>
</protein>